<dbReference type="InterPro" id="IPR013656">
    <property type="entry name" value="PAS_4"/>
</dbReference>
<dbReference type="CDD" id="cd00082">
    <property type="entry name" value="HisKA"/>
    <property type="match status" value="1"/>
</dbReference>
<dbReference type="RefSeq" id="WP_245117969.1">
    <property type="nucleotide sequence ID" value="NZ_CP095061.1"/>
</dbReference>
<dbReference type="EC" id="2.7.13.3" evidence="2"/>
<dbReference type="InterPro" id="IPR004358">
    <property type="entry name" value="Sig_transdc_His_kin-like_C"/>
</dbReference>
<evidence type="ECO:0000256" key="3">
    <source>
        <dbReference type="ARBA" id="ARBA00022553"/>
    </source>
</evidence>
<dbReference type="InterPro" id="IPR000014">
    <property type="entry name" value="PAS"/>
</dbReference>
<dbReference type="CDD" id="cd00130">
    <property type="entry name" value="PAS"/>
    <property type="match status" value="2"/>
</dbReference>
<accession>A0ABY4G0C6</accession>
<dbReference type="Pfam" id="PF00512">
    <property type="entry name" value="HisKA"/>
    <property type="match status" value="1"/>
</dbReference>
<evidence type="ECO:0000256" key="4">
    <source>
        <dbReference type="ARBA" id="ARBA00022679"/>
    </source>
</evidence>
<dbReference type="Gene3D" id="1.10.287.130">
    <property type="match status" value="1"/>
</dbReference>
<name>A0ABY4G0C6_9BACT</name>
<dbReference type="SMART" id="SM00091">
    <property type="entry name" value="PAS"/>
    <property type="match status" value="3"/>
</dbReference>
<comment type="catalytic activity">
    <reaction evidence="1">
        <text>ATP + protein L-histidine = ADP + protein N-phospho-L-histidine.</text>
        <dbReference type="EC" id="2.7.13.3"/>
    </reaction>
</comment>
<evidence type="ECO:0000256" key="5">
    <source>
        <dbReference type="ARBA" id="ARBA00022777"/>
    </source>
</evidence>
<feature type="domain" description="Histidine kinase" evidence="6">
    <location>
        <begin position="268"/>
        <end position="479"/>
    </location>
</feature>
<keyword evidence="4" id="KW-0808">Transferase</keyword>
<dbReference type="SUPFAM" id="SSF55785">
    <property type="entry name" value="PYP-like sensor domain (PAS domain)"/>
    <property type="match status" value="2"/>
</dbReference>
<evidence type="ECO:0000259" key="7">
    <source>
        <dbReference type="PROSITE" id="PS50112"/>
    </source>
</evidence>
<protein>
    <recommendedName>
        <fullName evidence="2">histidine kinase</fullName>
        <ecNumber evidence="2">2.7.13.3</ecNumber>
    </recommendedName>
</protein>
<organism evidence="8 9">
    <name type="scientific">Hymenobacter volaticus</name>
    <dbReference type="NCBI Taxonomy" id="2932254"/>
    <lineage>
        <taxon>Bacteria</taxon>
        <taxon>Pseudomonadati</taxon>
        <taxon>Bacteroidota</taxon>
        <taxon>Cytophagia</taxon>
        <taxon>Cytophagales</taxon>
        <taxon>Hymenobacteraceae</taxon>
        <taxon>Hymenobacter</taxon>
    </lineage>
</organism>
<gene>
    <name evidence="8" type="ORF">MUN86_11830</name>
</gene>
<dbReference type="InterPro" id="IPR036890">
    <property type="entry name" value="HATPase_C_sf"/>
</dbReference>
<dbReference type="InterPro" id="IPR052162">
    <property type="entry name" value="Sensor_kinase/Photoreceptor"/>
</dbReference>
<sequence length="479" mass="54275">MNVSEQFVDSEQRFRSLFENNLDLLLFQNEKSIILDANTPFLSLLHREKSEVIGHSIDDFLPEDLVVFFRQKLYEAFQGKPVQFDVAVQFKGAEPKVLSIAKVPLVIDGAVVGVHMVGRDITELTASNQLIEEQAHKLNILFESITDALILLDREWNITFLNQEAQHLLKVKSQQAVGRNVWEMFPAEVGSVFYQEYHEAMATGQVVHFEAYYTTGGLWLEVKGFPSEEGLSVYFSDITTRRDAEARQERLTQDLYRHNQDLQQFTYIVSHNLRAPLANALGLTQLLKVDDPEQAPLLDHLHTSLHQLDSILQDLNTILSVRDRQGVVESSEAVLVLDVLRQVTNSLQESLQQCGGEIVLNVPDDLQVHGKRAYLFSIFFNLLSNSIKYRAEERPLWVTITGNSNPNGEVRLTIMDNGSGFDREKAGEDVFKFYKRFHSVPAGRGLGLYLVNAHVEAMGGRIEVHSMPDAGTEFQLLLH</sequence>
<dbReference type="Gene3D" id="3.30.565.10">
    <property type="entry name" value="Histidine kinase-like ATPase, C-terminal domain"/>
    <property type="match status" value="1"/>
</dbReference>
<dbReference type="InterPro" id="IPR003661">
    <property type="entry name" value="HisK_dim/P_dom"/>
</dbReference>
<dbReference type="PROSITE" id="PS50109">
    <property type="entry name" value="HIS_KIN"/>
    <property type="match status" value="1"/>
</dbReference>
<dbReference type="InterPro" id="IPR005467">
    <property type="entry name" value="His_kinase_dom"/>
</dbReference>
<evidence type="ECO:0000256" key="2">
    <source>
        <dbReference type="ARBA" id="ARBA00012438"/>
    </source>
</evidence>
<dbReference type="NCBIfam" id="TIGR00229">
    <property type="entry name" value="sensory_box"/>
    <property type="match status" value="2"/>
</dbReference>
<keyword evidence="9" id="KW-1185">Reference proteome</keyword>
<dbReference type="Pfam" id="PF02518">
    <property type="entry name" value="HATPase_c"/>
    <property type="match status" value="1"/>
</dbReference>
<dbReference type="PRINTS" id="PR00344">
    <property type="entry name" value="BCTRLSENSOR"/>
</dbReference>
<dbReference type="Proteomes" id="UP000830401">
    <property type="component" value="Chromosome"/>
</dbReference>
<feature type="domain" description="PAS" evidence="7">
    <location>
        <begin position="10"/>
        <end position="80"/>
    </location>
</feature>
<keyword evidence="3" id="KW-0597">Phosphoprotein</keyword>
<reference evidence="8" key="1">
    <citation type="submission" date="2022-04" db="EMBL/GenBank/DDBJ databases">
        <title>Hymenobacter sp. isolated from the air.</title>
        <authorList>
            <person name="Won M."/>
            <person name="Lee C.-M."/>
            <person name="Woen H.-Y."/>
            <person name="Kwon S.-W."/>
        </authorList>
    </citation>
    <scope>NUCLEOTIDE SEQUENCE</scope>
    <source>
        <strain evidence="8">5420S-77</strain>
    </source>
</reference>
<dbReference type="EMBL" id="CP095061">
    <property type="protein sequence ID" value="UOQ64288.1"/>
    <property type="molecule type" value="Genomic_DNA"/>
</dbReference>
<dbReference type="Gene3D" id="3.30.450.20">
    <property type="entry name" value="PAS domain"/>
    <property type="match status" value="2"/>
</dbReference>
<dbReference type="PANTHER" id="PTHR43304">
    <property type="entry name" value="PHYTOCHROME-LIKE PROTEIN CPH1"/>
    <property type="match status" value="1"/>
</dbReference>
<feature type="domain" description="PAS" evidence="7">
    <location>
        <begin position="134"/>
        <end position="204"/>
    </location>
</feature>
<dbReference type="Pfam" id="PF08448">
    <property type="entry name" value="PAS_4"/>
    <property type="match status" value="2"/>
</dbReference>
<dbReference type="SUPFAM" id="SSF47384">
    <property type="entry name" value="Homodimeric domain of signal transducing histidine kinase"/>
    <property type="match status" value="1"/>
</dbReference>
<dbReference type="InterPro" id="IPR036097">
    <property type="entry name" value="HisK_dim/P_sf"/>
</dbReference>
<keyword evidence="5" id="KW-0418">Kinase</keyword>
<evidence type="ECO:0000313" key="8">
    <source>
        <dbReference type="EMBL" id="UOQ64288.1"/>
    </source>
</evidence>
<dbReference type="PROSITE" id="PS50112">
    <property type="entry name" value="PAS"/>
    <property type="match status" value="2"/>
</dbReference>
<dbReference type="PANTHER" id="PTHR43304:SF1">
    <property type="entry name" value="PAC DOMAIN-CONTAINING PROTEIN"/>
    <property type="match status" value="1"/>
</dbReference>
<dbReference type="InterPro" id="IPR035965">
    <property type="entry name" value="PAS-like_dom_sf"/>
</dbReference>
<dbReference type="InterPro" id="IPR003594">
    <property type="entry name" value="HATPase_dom"/>
</dbReference>
<evidence type="ECO:0000259" key="6">
    <source>
        <dbReference type="PROSITE" id="PS50109"/>
    </source>
</evidence>
<dbReference type="SMART" id="SM00388">
    <property type="entry name" value="HisKA"/>
    <property type="match status" value="1"/>
</dbReference>
<dbReference type="SUPFAM" id="SSF55874">
    <property type="entry name" value="ATPase domain of HSP90 chaperone/DNA topoisomerase II/histidine kinase"/>
    <property type="match status" value="1"/>
</dbReference>
<proteinExistence type="predicted"/>
<evidence type="ECO:0000313" key="9">
    <source>
        <dbReference type="Proteomes" id="UP000830401"/>
    </source>
</evidence>
<dbReference type="SMART" id="SM00387">
    <property type="entry name" value="HATPase_c"/>
    <property type="match status" value="1"/>
</dbReference>
<evidence type="ECO:0000256" key="1">
    <source>
        <dbReference type="ARBA" id="ARBA00000085"/>
    </source>
</evidence>